<proteinExistence type="predicted"/>
<evidence type="ECO:0000256" key="1">
    <source>
        <dbReference type="SAM" id="SignalP"/>
    </source>
</evidence>
<dbReference type="AlphaFoldDB" id="A0A1M5FIN6"/>
<dbReference type="OrthoDB" id="948349at2"/>
<dbReference type="PROSITE" id="PS51257">
    <property type="entry name" value="PROKAR_LIPOPROTEIN"/>
    <property type="match status" value="1"/>
</dbReference>
<feature type="signal peptide" evidence="1">
    <location>
        <begin position="1"/>
        <end position="19"/>
    </location>
</feature>
<sequence length="266" mass="30482">MKTLTIIITILTLFTSCSATYFYSTINTNDPYTYKDEYGRFVQEGDSIDVLYSFYGENAPITICVVNKMSIPIYIDWRRSGVVIDDTPSPFAPNFDSEYDQDDLINFNLYMNNPDGLSYIRPYSRYEQKVMELANFNFHQIPDEQFVKRETEADSNGENRLLNSLQYTEADSPLFMKTYLSIYEESSYISDPLIYESDFYISELIKGKKSTKPDSFQNGQGDIFLVKHKKEKRLKKIGEGTLKVAGVTATVIGNIAIWALNSSGEH</sequence>
<dbReference type="Proteomes" id="UP000184480">
    <property type="component" value="Unassembled WGS sequence"/>
</dbReference>
<evidence type="ECO:0000313" key="2">
    <source>
        <dbReference type="EMBL" id="SHF91410.1"/>
    </source>
</evidence>
<dbReference type="STRING" id="1346286.SAMN05444362_11211"/>
<organism evidence="2 3">
    <name type="scientific">Dysgonomonas macrotermitis</name>
    <dbReference type="NCBI Taxonomy" id="1346286"/>
    <lineage>
        <taxon>Bacteria</taxon>
        <taxon>Pseudomonadati</taxon>
        <taxon>Bacteroidota</taxon>
        <taxon>Bacteroidia</taxon>
        <taxon>Bacteroidales</taxon>
        <taxon>Dysgonomonadaceae</taxon>
        <taxon>Dysgonomonas</taxon>
    </lineage>
</organism>
<evidence type="ECO:0000313" key="3">
    <source>
        <dbReference type="Proteomes" id="UP000184480"/>
    </source>
</evidence>
<keyword evidence="3" id="KW-1185">Reference proteome</keyword>
<accession>A0A1M5FIN6</accession>
<feature type="chain" id="PRO_5009910157" evidence="1">
    <location>
        <begin position="20"/>
        <end position="266"/>
    </location>
</feature>
<dbReference type="RefSeq" id="WP_062180972.1">
    <property type="nucleotide sequence ID" value="NZ_BBXL01000011.1"/>
</dbReference>
<name>A0A1M5FIN6_9BACT</name>
<keyword evidence="1" id="KW-0732">Signal</keyword>
<dbReference type="EMBL" id="FQUC01000012">
    <property type="protein sequence ID" value="SHF91410.1"/>
    <property type="molecule type" value="Genomic_DNA"/>
</dbReference>
<reference evidence="3" key="1">
    <citation type="submission" date="2016-11" db="EMBL/GenBank/DDBJ databases">
        <authorList>
            <person name="Varghese N."/>
            <person name="Submissions S."/>
        </authorList>
    </citation>
    <scope>NUCLEOTIDE SEQUENCE [LARGE SCALE GENOMIC DNA]</scope>
    <source>
        <strain evidence="3">DSM 27370</strain>
    </source>
</reference>
<protein>
    <submittedName>
        <fullName evidence="2">Uncharacterized protein</fullName>
    </submittedName>
</protein>
<gene>
    <name evidence="2" type="ORF">SAMN05444362_11211</name>
</gene>